<evidence type="ECO:0000313" key="1">
    <source>
        <dbReference type="EMBL" id="QGF19662.1"/>
    </source>
</evidence>
<organism evidence="1 2">
    <name type="scientific">Pectobacterium phage MA2</name>
    <dbReference type="NCBI Taxonomy" id="2608298"/>
    <lineage>
        <taxon>Viruses</taxon>
        <taxon>Duplodnaviria</taxon>
        <taxon>Heunggongvirae</taxon>
        <taxon>Uroviricota</taxon>
        <taxon>Caudoviricetes</taxon>
        <taxon>Autographivirales</taxon>
        <taxon>Autoscriptoviridae</taxon>
        <taxon>Corkvirinae</taxon>
        <taxon>Kotilavirus</taxon>
        <taxon>Kotilavirus MA2</taxon>
    </lineage>
</organism>
<reference evidence="1 2" key="1">
    <citation type="submission" date="2019-08" db="EMBL/GenBank/DDBJ databases">
        <title>Phage-based cocktail containing Podoviridae and Myoviridae bacteriophages inhibit growth of Pectobacterium spp. under in vitro and in vivo conditions.</title>
        <authorList>
            <person name="Zaczek-Moczydlowska M."/>
            <person name="Young G.K."/>
            <person name="Trudgett J."/>
            <person name="Fleming C.C."/>
            <person name="Campbell K."/>
            <person name="OHanlon R."/>
        </authorList>
    </citation>
    <scope>NUCLEOTIDE SEQUENCE [LARGE SCALE GENOMIC DNA]</scope>
</reference>
<accession>A0A5Q2EZA6</accession>
<gene>
    <name evidence="1" type="ORF">MA2_03</name>
</gene>
<proteinExistence type="predicted"/>
<protein>
    <submittedName>
        <fullName evidence="1">Uncharacterized protein</fullName>
    </submittedName>
</protein>
<sequence>MIPLTAAETAELYWQCLENQQNVGLHWYVFKCIPYELQRIAPLKRCIAWRYLERGVRLKTAYRVYSTERAESMLDVLEYDLYSELNAGYDSAKQNFIAAVLRYQRYILTLNYYGYIL</sequence>
<keyword evidence="2" id="KW-1185">Reference proteome</keyword>
<dbReference type="EMBL" id="MN271656">
    <property type="protein sequence ID" value="QGF19662.1"/>
    <property type="molecule type" value="Genomic_DNA"/>
</dbReference>
<evidence type="ECO:0000313" key="2">
    <source>
        <dbReference type="Proteomes" id="UP000355363"/>
    </source>
</evidence>
<name>A0A5Q2EZA6_9CAUD</name>
<dbReference type="Proteomes" id="UP000355363">
    <property type="component" value="Segment"/>
</dbReference>